<accession>A0A2A6B7K8</accession>
<dbReference type="EnsemblMetazoa" id="PPA33220.1">
    <property type="protein sequence ID" value="PPA33220.1"/>
    <property type="gene ID" value="WBGene00206080"/>
</dbReference>
<protein>
    <submittedName>
        <fullName evidence="1">Uncharacterized protein</fullName>
    </submittedName>
</protein>
<dbReference type="Proteomes" id="UP000005239">
    <property type="component" value="Unassembled WGS sequence"/>
</dbReference>
<proteinExistence type="predicted"/>
<organism evidence="1 2">
    <name type="scientific">Pristionchus pacificus</name>
    <name type="common">Parasitic nematode worm</name>
    <dbReference type="NCBI Taxonomy" id="54126"/>
    <lineage>
        <taxon>Eukaryota</taxon>
        <taxon>Metazoa</taxon>
        <taxon>Ecdysozoa</taxon>
        <taxon>Nematoda</taxon>
        <taxon>Chromadorea</taxon>
        <taxon>Rhabditida</taxon>
        <taxon>Rhabditina</taxon>
        <taxon>Diplogasteromorpha</taxon>
        <taxon>Diplogasteroidea</taxon>
        <taxon>Neodiplogasteridae</taxon>
        <taxon>Pristionchus</taxon>
    </lineage>
</organism>
<evidence type="ECO:0000313" key="1">
    <source>
        <dbReference type="EnsemblMetazoa" id="PPA33220.1"/>
    </source>
</evidence>
<accession>A0A8R1UNV3</accession>
<reference evidence="1" key="2">
    <citation type="submission" date="2022-06" db="UniProtKB">
        <authorList>
            <consortium name="EnsemblMetazoa"/>
        </authorList>
    </citation>
    <scope>IDENTIFICATION</scope>
    <source>
        <strain evidence="1">PS312</strain>
    </source>
</reference>
<dbReference type="AlphaFoldDB" id="A0A2A6B7K8"/>
<reference evidence="2" key="1">
    <citation type="journal article" date="2008" name="Nat. Genet.">
        <title>The Pristionchus pacificus genome provides a unique perspective on nematode lifestyle and parasitism.</title>
        <authorList>
            <person name="Dieterich C."/>
            <person name="Clifton S.W."/>
            <person name="Schuster L.N."/>
            <person name="Chinwalla A."/>
            <person name="Delehaunty K."/>
            <person name="Dinkelacker I."/>
            <person name="Fulton L."/>
            <person name="Fulton R."/>
            <person name="Godfrey J."/>
            <person name="Minx P."/>
            <person name="Mitreva M."/>
            <person name="Roeseler W."/>
            <person name="Tian H."/>
            <person name="Witte H."/>
            <person name="Yang S.P."/>
            <person name="Wilson R.K."/>
            <person name="Sommer R.J."/>
        </authorList>
    </citation>
    <scope>NUCLEOTIDE SEQUENCE [LARGE SCALE GENOMIC DNA]</scope>
    <source>
        <strain evidence="2">PS312</strain>
    </source>
</reference>
<evidence type="ECO:0000313" key="2">
    <source>
        <dbReference type="Proteomes" id="UP000005239"/>
    </source>
</evidence>
<sequence length="117" mass="13213">MRSALILLCMCVYSLEASLVSPRDKRSLGSIRFKSFKMTRRPSPPVEELDVNAFDAPDTSFVVEKPPATMKPQFIDTTPRQLTLEEKFNLELAAHGVRTTTMPAFFQTTQGGLWDFL</sequence>
<name>A0A2A6B7K8_PRIPA</name>
<keyword evidence="2" id="KW-1185">Reference proteome</keyword>
<gene>
    <name evidence="1" type="primary">WBGene00206080</name>
</gene>